<name>A0A7Y3W4T6_9PROT</name>
<dbReference type="SUPFAM" id="SSF69618">
    <property type="entry name" value="HemD-like"/>
    <property type="match status" value="1"/>
</dbReference>
<sequence>MADAAILVTRPEPGASDLVSRLTEAKAGRIFSAPMSTIEATGGEVDQGDASALLITSPRAITHADPLPELPVYAVGPASAEAARKAGLTVAGEGQSTVDETFLALIPDGTRLLHLSGERLATDPREPLEARGVRYRRQFVYAARAPQEAPAALADFLASNSPHFVTFLSALAAENFARLVRNRNLPPLAALCLSPRIAQTAEASGTFENVFTATDPDPALFVDFVSSRCT</sequence>
<dbReference type="Gene3D" id="3.40.50.10090">
    <property type="match status" value="2"/>
</dbReference>
<dbReference type="EMBL" id="JABFCX010000002">
    <property type="protein sequence ID" value="NNU16100.1"/>
    <property type="molecule type" value="Genomic_DNA"/>
</dbReference>
<dbReference type="RefSeq" id="WP_173198054.1">
    <property type="nucleotide sequence ID" value="NZ_JABFCX010000002.1"/>
</dbReference>
<feature type="domain" description="Tetrapyrrole biosynthesis uroporphyrinogen III synthase" evidence="1">
    <location>
        <begin position="22"/>
        <end position="210"/>
    </location>
</feature>
<dbReference type="GO" id="GO:0004852">
    <property type="term" value="F:uroporphyrinogen-III synthase activity"/>
    <property type="evidence" value="ECO:0007669"/>
    <property type="project" value="InterPro"/>
</dbReference>
<reference evidence="2 3" key="1">
    <citation type="submission" date="2020-05" db="EMBL/GenBank/DDBJ databases">
        <title>Parvularcula mediterraneae sp. nov., isolated from polypropylene straw from shallow seawater of the seashore of Laganas in Zakynthos island, Greece.</title>
        <authorList>
            <person name="Szabo I."/>
            <person name="Al-Omari J."/>
            <person name="Rado J."/>
            <person name="Szerdahelyi G.S."/>
        </authorList>
    </citation>
    <scope>NUCLEOTIDE SEQUENCE [LARGE SCALE GENOMIC DNA]</scope>
    <source>
        <strain evidence="2 3">ZS-1/3</strain>
    </source>
</reference>
<dbReference type="GO" id="GO:0033014">
    <property type="term" value="P:tetrapyrrole biosynthetic process"/>
    <property type="evidence" value="ECO:0007669"/>
    <property type="project" value="InterPro"/>
</dbReference>
<evidence type="ECO:0000313" key="3">
    <source>
        <dbReference type="Proteomes" id="UP000536835"/>
    </source>
</evidence>
<dbReference type="Proteomes" id="UP000536835">
    <property type="component" value="Unassembled WGS sequence"/>
</dbReference>
<dbReference type="InterPro" id="IPR036108">
    <property type="entry name" value="4pyrrol_syn_uPrphyn_synt_sf"/>
</dbReference>
<evidence type="ECO:0000259" key="1">
    <source>
        <dbReference type="Pfam" id="PF02602"/>
    </source>
</evidence>
<comment type="caution">
    <text evidence="2">The sequence shown here is derived from an EMBL/GenBank/DDBJ whole genome shotgun (WGS) entry which is preliminary data.</text>
</comment>
<gene>
    <name evidence="2" type="ORF">HK107_07170</name>
</gene>
<proteinExistence type="predicted"/>
<protein>
    <submittedName>
        <fullName evidence="2">Uroporphyrinogen-III synthase</fullName>
    </submittedName>
</protein>
<organism evidence="2 3">
    <name type="scientific">Parvularcula mediterranea</name>
    <dbReference type="NCBI Taxonomy" id="2732508"/>
    <lineage>
        <taxon>Bacteria</taxon>
        <taxon>Pseudomonadati</taxon>
        <taxon>Pseudomonadota</taxon>
        <taxon>Alphaproteobacteria</taxon>
        <taxon>Parvularculales</taxon>
        <taxon>Parvularculaceae</taxon>
        <taxon>Parvularcula</taxon>
    </lineage>
</organism>
<accession>A0A7Y3W4T6</accession>
<keyword evidence="3" id="KW-1185">Reference proteome</keyword>
<dbReference type="Pfam" id="PF02602">
    <property type="entry name" value="HEM4"/>
    <property type="match status" value="1"/>
</dbReference>
<dbReference type="CDD" id="cd06578">
    <property type="entry name" value="HemD"/>
    <property type="match status" value="1"/>
</dbReference>
<dbReference type="AlphaFoldDB" id="A0A7Y3W4T6"/>
<dbReference type="InterPro" id="IPR003754">
    <property type="entry name" value="4pyrrol_synth_uPrphyn_synth"/>
</dbReference>
<evidence type="ECO:0000313" key="2">
    <source>
        <dbReference type="EMBL" id="NNU16100.1"/>
    </source>
</evidence>